<reference evidence="2 3" key="1">
    <citation type="submission" date="2020-02" db="EMBL/GenBank/DDBJ databases">
        <authorList>
            <person name="Criscuolo A."/>
        </authorList>
    </citation>
    <scope>NUCLEOTIDE SEQUENCE [LARGE SCALE GENOMIC DNA]</scope>
    <source>
        <strain evidence="2">CIP105534</strain>
    </source>
</reference>
<accession>A0A6J4GZV2</accession>
<protein>
    <recommendedName>
        <fullName evidence="4">DUF4190 domain-containing protein</fullName>
    </recommendedName>
</protein>
<dbReference type="AlphaFoldDB" id="A0A6J4GZV2"/>
<evidence type="ECO:0000313" key="3">
    <source>
        <dbReference type="Proteomes" id="UP000479938"/>
    </source>
</evidence>
<feature type="transmembrane region" description="Helical" evidence="1">
    <location>
        <begin position="67"/>
        <end position="95"/>
    </location>
</feature>
<dbReference type="EMBL" id="CADCSU010000240">
    <property type="protein sequence ID" value="CAA9203756.1"/>
    <property type="molecule type" value="Genomic_DNA"/>
</dbReference>
<proteinExistence type="predicted"/>
<dbReference type="Proteomes" id="UP000479938">
    <property type="component" value="Unassembled WGS sequence"/>
</dbReference>
<keyword evidence="1" id="KW-0472">Membrane</keyword>
<feature type="transmembrane region" description="Helical" evidence="1">
    <location>
        <begin position="12"/>
        <end position="30"/>
    </location>
</feature>
<name>A0A6J4GZV2_9FLAO</name>
<evidence type="ECO:0008006" key="4">
    <source>
        <dbReference type="Google" id="ProtNLM"/>
    </source>
</evidence>
<keyword evidence="1" id="KW-0812">Transmembrane</keyword>
<evidence type="ECO:0000256" key="1">
    <source>
        <dbReference type="SAM" id="Phobius"/>
    </source>
</evidence>
<sequence>MENSSGQSKDDSLGIVALIIGIPAIITSFIPCFGIFAIILGGIAIILGAIGLSKAKKAAASTTLSKVGMILGIVSIVVVIIRTVLFVGAIGSVLVSHKDEITKAIDSVAIESAKVQDSLDAIEITTDTIKVEETK</sequence>
<evidence type="ECO:0000313" key="2">
    <source>
        <dbReference type="EMBL" id="CAA9203756.1"/>
    </source>
</evidence>
<keyword evidence="3" id="KW-1185">Reference proteome</keyword>
<dbReference type="RefSeq" id="WP_173973382.1">
    <property type="nucleotide sequence ID" value="NZ_CADCSU010000240.1"/>
</dbReference>
<keyword evidence="1" id="KW-1133">Transmembrane helix</keyword>
<gene>
    <name evidence="2" type="ORF">FLA105534_04938</name>
</gene>
<organism evidence="2 3">
    <name type="scientific">Flavobacterium bizetiae</name>
    <dbReference type="NCBI Taxonomy" id="2704140"/>
    <lineage>
        <taxon>Bacteria</taxon>
        <taxon>Pseudomonadati</taxon>
        <taxon>Bacteroidota</taxon>
        <taxon>Flavobacteriia</taxon>
        <taxon>Flavobacteriales</taxon>
        <taxon>Flavobacteriaceae</taxon>
        <taxon>Flavobacterium</taxon>
    </lineage>
</organism>